<dbReference type="PANTHER" id="PTHR33075:SF9">
    <property type="entry name" value="DUF4283 DOMAIN-CONTAINING PROTEIN"/>
    <property type="match status" value="1"/>
</dbReference>
<organism evidence="2 3">
    <name type="scientific">Eragrostis curvula</name>
    <name type="common">weeping love grass</name>
    <dbReference type="NCBI Taxonomy" id="38414"/>
    <lineage>
        <taxon>Eukaryota</taxon>
        <taxon>Viridiplantae</taxon>
        <taxon>Streptophyta</taxon>
        <taxon>Embryophyta</taxon>
        <taxon>Tracheophyta</taxon>
        <taxon>Spermatophyta</taxon>
        <taxon>Magnoliopsida</taxon>
        <taxon>Liliopsida</taxon>
        <taxon>Poales</taxon>
        <taxon>Poaceae</taxon>
        <taxon>PACMAD clade</taxon>
        <taxon>Chloridoideae</taxon>
        <taxon>Eragrostideae</taxon>
        <taxon>Eragrostidinae</taxon>
        <taxon>Eragrostis</taxon>
    </lineage>
</organism>
<dbReference type="Gramene" id="TVU40687">
    <property type="protein sequence ID" value="TVU40687"/>
    <property type="gene ID" value="EJB05_14157"/>
</dbReference>
<dbReference type="Proteomes" id="UP000324897">
    <property type="component" value="Chromosome 4"/>
</dbReference>
<evidence type="ECO:0000313" key="2">
    <source>
        <dbReference type="EMBL" id="TVU40687.1"/>
    </source>
</evidence>
<proteinExistence type="predicted"/>
<sequence>MDLLELGFRPGHGVHEAIDSKFGLPVTSPADKDQWDFFLLASFGRCAFRLSEESVGYIFKQLWEEMRLILGRCSRVIECSHSLFLPSQWVFTFINSDPLNAKSTRFSFIFGAREEHSDEDGVSLTLLGVSNGSNSSVNQPQNVMPDLNEVAPENDMEIEEQHQEMQQNHQFLNDNEQPVPKLPDHIEPILPEEIQVENLLNLENIVMPNLNDVQAQQMAIQGNPDQGLPLEADENHLQVDAALKQITEGPDPGLKSFLNGQLDLNNNIKQNPDAIHLWAKHLDPTPHSAAIPIHANWADFFTKLLLSPSHFDWAKSVLQSKLWTLVTDSVNQPHIMFQLPSACPANVTIVCNNDDLPTSKGKSVLEEVNDSSSPEALPTLSASTSKAHAKKRKCNQPTPVVESEVRRSDRVKDRNKGYRSSACAHRDCFACSAEPPTLSKKVIKNLGVTLCKIPHQAMSDEALAKTAAQKKPIGPEKSKDDADDKANPSKSGSNEDKAPKKSKK</sequence>
<feature type="region of interest" description="Disordered" evidence="1">
    <location>
        <begin position="361"/>
        <end position="417"/>
    </location>
</feature>
<accession>A0A5J9VYH9</accession>
<evidence type="ECO:0000256" key="1">
    <source>
        <dbReference type="SAM" id="MobiDB-lite"/>
    </source>
</evidence>
<name>A0A5J9VYH9_9POAL</name>
<dbReference type="AlphaFoldDB" id="A0A5J9VYH9"/>
<keyword evidence="3" id="KW-1185">Reference proteome</keyword>
<comment type="caution">
    <text evidence="2">The sequence shown here is derived from an EMBL/GenBank/DDBJ whole genome shotgun (WGS) entry which is preliminary data.</text>
</comment>
<reference evidence="2 3" key="1">
    <citation type="journal article" date="2019" name="Sci. Rep.">
        <title>A high-quality genome of Eragrostis curvula grass provides insights into Poaceae evolution and supports new strategies to enhance forage quality.</title>
        <authorList>
            <person name="Carballo J."/>
            <person name="Santos B.A.C.M."/>
            <person name="Zappacosta D."/>
            <person name="Garbus I."/>
            <person name="Selva J.P."/>
            <person name="Gallo C.A."/>
            <person name="Diaz A."/>
            <person name="Albertini E."/>
            <person name="Caccamo M."/>
            <person name="Echenique V."/>
        </authorList>
    </citation>
    <scope>NUCLEOTIDE SEQUENCE [LARGE SCALE GENOMIC DNA]</scope>
    <source>
        <strain evidence="3">cv. Victoria</strain>
        <tissue evidence="2">Leaf</tissue>
    </source>
</reference>
<gene>
    <name evidence="2" type="ORF">EJB05_14157</name>
</gene>
<feature type="compositionally biased region" description="Basic and acidic residues" evidence="1">
    <location>
        <begin position="403"/>
        <end position="416"/>
    </location>
</feature>
<evidence type="ECO:0000313" key="3">
    <source>
        <dbReference type="Proteomes" id="UP000324897"/>
    </source>
</evidence>
<feature type="compositionally biased region" description="Basic and acidic residues" evidence="1">
    <location>
        <begin position="473"/>
        <end position="504"/>
    </location>
</feature>
<dbReference type="EMBL" id="RWGY01000007">
    <property type="protein sequence ID" value="TVU40687.1"/>
    <property type="molecule type" value="Genomic_DNA"/>
</dbReference>
<feature type="compositionally biased region" description="Polar residues" evidence="1">
    <location>
        <begin position="370"/>
        <end position="386"/>
    </location>
</feature>
<feature type="region of interest" description="Disordered" evidence="1">
    <location>
        <begin position="462"/>
        <end position="504"/>
    </location>
</feature>
<protein>
    <submittedName>
        <fullName evidence="2">Uncharacterized protein</fullName>
    </submittedName>
</protein>
<feature type="non-terminal residue" evidence="2">
    <location>
        <position position="1"/>
    </location>
</feature>
<dbReference type="PANTHER" id="PTHR33075">
    <property type="entry name" value="OS02G0499800 PROTEIN"/>
    <property type="match status" value="1"/>
</dbReference>